<evidence type="ECO:0000313" key="3">
    <source>
        <dbReference type="WBParaSite" id="PSAMB.scaffold3284size18940.g20933.t1"/>
    </source>
</evidence>
<dbReference type="Proteomes" id="UP000887566">
    <property type="component" value="Unplaced"/>
</dbReference>
<protein>
    <submittedName>
        <fullName evidence="3">Uncharacterized protein</fullName>
    </submittedName>
</protein>
<evidence type="ECO:0000313" key="2">
    <source>
        <dbReference type="Proteomes" id="UP000887566"/>
    </source>
</evidence>
<dbReference type="WBParaSite" id="PSAMB.scaffold3284size18940.g20933.t1">
    <property type="protein sequence ID" value="PSAMB.scaffold3284size18940.g20933.t1"/>
    <property type="gene ID" value="PSAMB.scaffold3284size18940.g20933"/>
</dbReference>
<keyword evidence="2" id="KW-1185">Reference proteome</keyword>
<feature type="region of interest" description="Disordered" evidence="1">
    <location>
        <begin position="1"/>
        <end position="42"/>
    </location>
</feature>
<organism evidence="2 3">
    <name type="scientific">Plectus sambesii</name>
    <dbReference type="NCBI Taxonomy" id="2011161"/>
    <lineage>
        <taxon>Eukaryota</taxon>
        <taxon>Metazoa</taxon>
        <taxon>Ecdysozoa</taxon>
        <taxon>Nematoda</taxon>
        <taxon>Chromadorea</taxon>
        <taxon>Plectida</taxon>
        <taxon>Plectina</taxon>
        <taxon>Plectoidea</taxon>
        <taxon>Plectidae</taxon>
        <taxon>Plectus</taxon>
    </lineage>
</organism>
<dbReference type="AlphaFoldDB" id="A0A914W6R8"/>
<sequence>MRRSLTVSCAPKHNGRQRSKLAVSAGSNGQFSPEQSHSDGPVHRWFVRLIPPGG</sequence>
<reference evidence="3" key="1">
    <citation type="submission" date="2022-11" db="UniProtKB">
        <authorList>
            <consortium name="WormBaseParasite"/>
        </authorList>
    </citation>
    <scope>IDENTIFICATION</scope>
</reference>
<evidence type="ECO:0000256" key="1">
    <source>
        <dbReference type="SAM" id="MobiDB-lite"/>
    </source>
</evidence>
<accession>A0A914W6R8</accession>
<feature type="compositionally biased region" description="Polar residues" evidence="1">
    <location>
        <begin position="25"/>
        <end position="35"/>
    </location>
</feature>
<proteinExistence type="predicted"/>
<name>A0A914W6R8_9BILA</name>